<comment type="caution">
    <text evidence="1">The sequence shown here is derived from an EMBL/GenBank/DDBJ whole genome shotgun (WGS) entry which is preliminary data.</text>
</comment>
<evidence type="ECO:0000313" key="2">
    <source>
        <dbReference type="Proteomes" id="UP000593572"/>
    </source>
</evidence>
<dbReference type="Proteomes" id="UP000593572">
    <property type="component" value="Unassembled WGS sequence"/>
</dbReference>
<dbReference type="AlphaFoldDB" id="A0A7J8LGF3"/>
<name>A0A7J8LGF3_9ROSI</name>
<accession>A0A7J8LGF3</accession>
<dbReference type="InterPro" id="IPR007750">
    <property type="entry name" value="DUF674"/>
</dbReference>
<dbReference type="PANTHER" id="PTHR33103">
    <property type="entry name" value="OS01G0153900 PROTEIN"/>
    <property type="match status" value="1"/>
</dbReference>
<sequence>MASEDPTKVSIKLLIDQESSKVIVAEAGSEIVDILRSLLKFPLGNIARLLGKHQCLQRAGCLNNLYNSVENLSLTSFRTDACKSMLLNPRSIYGDEYSKKLKLYMDVSEPTEYFLCRYCPRITTGRWLSHYQTSRCSCGELMDKPCFKVGTVAYKDESEGESMFFITDDLRVMHGLPGDLMNILLNLGINNVCQIEEKVVDISSNEMSNLLSHSLFSKTTLTDVFLRKQSTMFVQQFMLVAPNVKERTEKDSKTRVKIMLRKSDSKKLYGEANEDFVDLLFSFLAIPLETALELLRGKGFTVGSISNLLKDLDTIFSITKQNSYQGGILPPFYSCPIELPSICSQQPTKFLHKSYGYLKQSDPKSPILEETNSRGYLKKKSLFVITDDLVVKSLSSVSSFSLLKETGTPLCDVEQQVISIGEVEALALLRACLCSSSALSDLLNLYVKQPKQEPQ</sequence>
<dbReference type="Pfam" id="PF05056">
    <property type="entry name" value="DUF674"/>
    <property type="match status" value="1"/>
</dbReference>
<organism evidence="1 2">
    <name type="scientific">Gossypium lobatum</name>
    <dbReference type="NCBI Taxonomy" id="34289"/>
    <lineage>
        <taxon>Eukaryota</taxon>
        <taxon>Viridiplantae</taxon>
        <taxon>Streptophyta</taxon>
        <taxon>Embryophyta</taxon>
        <taxon>Tracheophyta</taxon>
        <taxon>Spermatophyta</taxon>
        <taxon>Magnoliopsida</taxon>
        <taxon>eudicotyledons</taxon>
        <taxon>Gunneridae</taxon>
        <taxon>Pentapetalae</taxon>
        <taxon>rosids</taxon>
        <taxon>malvids</taxon>
        <taxon>Malvales</taxon>
        <taxon>Malvaceae</taxon>
        <taxon>Malvoideae</taxon>
        <taxon>Gossypium</taxon>
    </lineage>
</organism>
<evidence type="ECO:0008006" key="3">
    <source>
        <dbReference type="Google" id="ProtNLM"/>
    </source>
</evidence>
<proteinExistence type="predicted"/>
<dbReference type="PANTHER" id="PTHR33103:SF27">
    <property type="entry name" value="OS04G0594700 PROTEIN"/>
    <property type="match status" value="1"/>
</dbReference>
<evidence type="ECO:0000313" key="1">
    <source>
        <dbReference type="EMBL" id="MBA0551511.1"/>
    </source>
</evidence>
<gene>
    <name evidence="1" type="ORF">Golob_022393</name>
</gene>
<dbReference type="EMBL" id="JABEZX010000002">
    <property type="protein sequence ID" value="MBA0551511.1"/>
    <property type="molecule type" value="Genomic_DNA"/>
</dbReference>
<keyword evidence="2" id="KW-1185">Reference proteome</keyword>
<protein>
    <recommendedName>
        <fullName evidence="3">DUF674 family protein</fullName>
    </recommendedName>
</protein>
<reference evidence="1 2" key="1">
    <citation type="journal article" date="2019" name="Genome Biol. Evol.">
        <title>Insights into the evolution of the New World diploid cottons (Gossypium, subgenus Houzingenia) based on genome sequencing.</title>
        <authorList>
            <person name="Grover C.E."/>
            <person name="Arick M.A. 2nd"/>
            <person name="Thrash A."/>
            <person name="Conover J.L."/>
            <person name="Sanders W.S."/>
            <person name="Peterson D.G."/>
            <person name="Frelichowski J.E."/>
            <person name="Scheffler J.A."/>
            <person name="Scheffler B.E."/>
            <person name="Wendel J.F."/>
        </authorList>
    </citation>
    <scope>NUCLEOTIDE SEQUENCE [LARGE SCALE GENOMIC DNA]</scope>
    <source>
        <strain evidence="1">157</strain>
        <tissue evidence="1">Leaf</tissue>
    </source>
</reference>